<dbReference type="PROSITE" id="PS01285">
    <property type="entry name" value="FA58C_1"/>
    <property type="match status" value="1"/>
</dbReference>
<dbReference type="EMBL" id="CALNXI010001995">
    <property type="protein sequence ID" value="CAH3181143.1"/>
    <property type="molecule type" value="Genomic_DNA"/>
</dbReference>
<name>A0ABN8RNX6_9CNID</name>
<evidence type="ECO:0000259" key="1">
    <source>
        <dbReference type="PROSITE" id="PS50022"/>
    </source>
</evidence>
<evidence type="ECO:0000313" key="2">
    <source>
        <dbReference type="EMBL" id="CAH3181143.1"/>
    </source>
</evidence>
<dbReference type="SUPFAM" id="SSF49785">
    <property type="entry name" value="Galactose-binding domain-like"/>
    <property type="match status" value="1"/>
</dbReference>
<dbReference type="Proteomes" id="UP001159427">
    <property type="component" value="Unassembled WGS sequence"/>
</dbReference>
<sequence>MENGKIADNQITASSEKLNYKAVQARLRYKNRGRPFGWQPKNSRRTEWLQVDLLDNYIVTGVATQGCLPVNPNSKLVFTVTKYQLEYSNDGKVFSTNHKLYKGNTDESTVEYHTLETPIKARYIRFRPKSWKKKICMRVELYGNIAKGTPVNYVSLAIFFFVNYM</sequence>
<comment type="caution">
    <text evidence="2">The sequence shown here is derived from an EMBL/GenBank/DDBJ whole genome shotgun (WGS) entry which is preliminary data.</text>
</comment>
<keyword evidence="3" id="KW-1185">Reference proteome</keyword>
<dbReference type="SMART" id="SM00231">
    <property type="entry name" value="FA58C"/>
    <property type="match status" value="1"/>
</dbReference>
<dbReference type="Gene3D" id="2.60.120.260">
    <property type="entry name" value="Galactose-binding domain-like"/>
    <property type="match status" value="1"/>
</dbReference>
<feature type="domain" description="F5/8 type C" evidence="1">
    <location>
        <begin position="1"/>
        <end position="144"/>
    </location>
</feature>
<accession>A0ABN8RNX6</accession>
<protein>
    <recommendedName>
        <fullName evidence="1">F5/8 type C domain-containing protein</fullName>
    </recommendedName>
</protein>
<dbReference type="CDD" id="cd00057">
    <property type="entry name" value="FA58C"/>
    <property type="match status" value="1"/>
</dbReference>
<dbReference type="PANTHER" id="PTHR24543">
    <property type="entry name" value="MULTICOPPER OXIDASE-RELATED"/>
    <property type="match status" value="1"/>
</dbReference>
<organism evidence="2 3">
    <name type="scientific">Porites evermanni</name>
    <dbReference type="NCBI Taxonomy" id="104178"/>
    <lineage>
        <taxon>Eukaryota</taxon>
        <taxon>Metazoa</taxon>
        <taxon>Cnidaria</taxon>
        <taxon>Anthozoa</taxon>
        <taxon>Hexacorallia</taxon>
        <taxon>Scleractinia</taxon>
        <taxon>Fungiina</taxon>
        <taxon>Poritidae</taxon>
        <taxon>Porites</taxon>
    </lineage>
</organism>
<dbReference type="Pfam" id="PF00754">
    <property type="entry name" value="F5_F8_type_C"/>
    <property type="match status" value="1"/>
</dbReference>
<reference evidence="2 3" key="1">
    <citation type="submission" date="2022-05" db="EMBL/GenBank/DDBJ databases">
        <authorList>
            <consortium name="Genoscope - CEA"/>
            <person name="William W."/>
        </authorList>
    </citation>
    <scope>NUCLEOTIDE SEQUENCE [LARGE SCALE GENOMIC DNA]</scope>
</reference>
<dbReference type="PANTHER" id="PTHR24543:SF291">
    <property type="entry name" value="SMOKE ALARM, ISOFORM D"/>
    <property type="match status" value="1"/>
</dbReference>
<evidence type="ECO:0000313" key="3">
    <source>
        <dbReference type="Proteomes" id="UP001159427"/>
    </source>
</evidence>
<proteinExistence type="predicted"/>
<dbReference type="InterPro" id="IPR008979">
    <property type="entry name" value="Galactose-bd-like_sf"/>
</dbReference>
<dbReference type="InterPro" id="IPR000421">
    <property type="entry name" value="FA58C"/>
</dbReference>
<dbReference type="PROSITE" id="PS50022">
    <property type="entry name" value="FA58C_3"/>
    <property type="match status" value="1"/>
</dbReference>
<gene>
    <name evidence="2" type="ORF">PEVE_00013298</name>
</gene>